<sequence>MGFWDVVYYTGDLLKGITPDISTVKRAGGVAYSCTSDAVTKIDQLVRVDGIQKLPQYWPDDEARAQIGLFTTTFAKNAGKYAVYEGFEHIPGASAKVDKLDKDVMKLTSQPENFIQNGKLSSENAVEGGSEKTKDMINTFMKTELVGNHMFRDLMVPKIAHMENNKN</sequence>
<keyword evidence="2" id="KW-1185">Reference proteome</keyword>
<proteinExistence type="predicted"/>
<protein>
    <submittedName>
        <fullName evidence="1">Uncharacterized protein</fullName>
    </submittedName>
</protein>
<evidence type="ECO:0000313" key="2">
    <source>
        <dbReference type="Proteomes" id="UP001056120"/>
    </source>
</evidence>
<name>A0ACB9EA47_9ASTR</name>
<dbReference type="Proteomes" id="UP001056120">
    <property type="component" value="Linkage Group LG18"/>
</dbReference>
<comment type="caution">
    <text evidence="1">The sequence shown here is derived from an EMBL/GenBank/DDBJ whole genome shotgun (WGS) entry which is preliminary data.</text>
</comment>
<gene>
    <name evidence="1" type="ORF">L1987_55626</name>
</gene>
<reference evidence="2" key="1">
    <citation type="journal article" date="2022" name="Mol. Ecol. Resour.">
        <title>The genomes of chicory, endive, great burdock and yacon provide insights into Asteraceae palaeo-polyploidization history and plant inulin production.</title>
        <authorList>
            <person name="Fan W."/>
            <person name="Wang S."/>
            <person name="Wang H."/>
            <person name="Wang A."/>
            <person name="Jiang F."/>
            <person name="Liu H."/>
            <person name="Zhao H."/>
            <person name="Xu D."/>
            <person name="Zhang Y."/>
        </authorList>
    </citation>
    <scope>NUCLEOTIDE SEQUENCE [LARGE SCALE GENOMIC DNA]</scope>
    <source>
        <strain evidence="2">cv. Yunnan</strain>
    </source>
</reference>
<organism evidence="1 2">
    <name type="scientific">Smallanthus sonchifolius</name>
    <dbReference type="NCBI Taxonomy" id="185202"/>
    <lineage>
        <taxon>Eukaryota</taxon>
        <taxon>Viridiplantae</taxon>
        <taxon>Streptophyta</taxon>
        <taxon>Embryophyta</taxon>
        <taxon>Tracheophyta</taxon>
        <taxon>Spermatophyta</taxon>
        <taxon>Magnoliopsida</taxon>
        <taxon>eudicotyledons</taxon>
        <taxon>Gunneridae</taxon>
        <taxon>Pentapetalae</taxon>
        <taxon>asterids</taxon>
        <taxon>campanulids</taxon>
        <taxon>Asterales</taxon>
        <taxon>Asteraceae</taxon>
        <taxon>Asteroideae</taxon>
        <taxon>Heliantheae alliance</taxon>
        <taxon>Millerieae</taxon>
        <taxon>Smallanthus</taxon>
    </lineage>
</organism>
<evidence type="ECO:0000313" key="1">
    <source>
        <dbReference type="EMBL" id="KAI3755819.1"/>
    </source>
</evidence>
<dbReference type="EMBL" id="CM042035">
    <property type="protein sequence ID" value="KAI3755819.1"/>
    <property type="molecule type" value="Genomic_DNA"/>
</dbReference>
<accession>A0ACB9EA47</accession>
<reference evidence="1 2" key="2">
    <citation type="journal article" date="2022" name="Mol. Ecol. Resour.">
        <title>The genomes of chicory, endive, great burdock and yacon provide insights into Asteraceae paleo-polyploidization history and plant inulin production.</title>
        <authorList>
            <person name="Fan W."/>
            <person name="Wang S."/>
            <person name="Wang H."/>
            <person name="Wang A."/>
            <person name="Jiang F."/>
            <person name="Liu H."/>
            <person name="Zhao H."/>
            <person name="Xu D."/>
            <person name="Zhang Y."/>
        </authorList>
    </citation>
    <scope>NUCLEOTIDE SEQUENCE [LARGE SCALE GENOMIC DNA]</scope>
    <source>
        <strain evidence="2">cv. Yunnan</strain>
        <tissue evidence="1">Leaves</tissue>
    </source>
</reference>